<dbReference type="PROSITE" id="PS00606">
    <property type="entry name" value="KS3_1"/>
    <property type="match status" value="1"/>
</dbReference>
<organism evidence="6 7">
    <name type="scientific">Salinactinospora qingdaonensis</name>
    <dbReference type="NCBI Taxonomy" id="702744"/>
    <lineage>
        <taxon>Bacteria</taxon>
        <taxon>Bacillati</taxon>
        <taxon>Actinomycetota</taxon>
        <taxon>Actinomycetes</taxon>
        <taxon>Streptosporangiales</taxon>
        <taxon>Nocardiopsidaceae</taxon>
        <taxon>Salinactinospora</taxon>
    </lineage>
</organism>
<name>A0ABP7FSS9_9ACTN</name>
<reference evidence="7" key="1">
    <citation type="journal article" date="2019" name="Int. J. Syst. Evol. Microbiol.">
        <title>The Global Catalogue of Microorganisms (GCM) 10K type strain sequencing project: providing services to taxonomists for standard genome sequencing and annotation.</title>
        <authorList>
            <consortium name="The Broad Institute Genomics Platform"/>
            <consortium name="The Broad Institute Genome Sequencing Center for Infectious Disease"/>
            <person name="Wu L."/>
            <person name="Ma J."/>
        </authorList>
    </citation>
    <scope>NUCLEOTIDE SEQUENCE [LARGE SCALE GENOMIC DNA]</scope>
    <source>
        <strain evidence="7">JCM 17137</strain>
    </source>
</reference>
<dbReference type="InterPro" id="IPR018201">
    <property type="entry name" value="Ketoacyl_synth_AS"/>
</dbReference>
<dbReference type="InterPro" id="IPR014031">
    <property type="entry name" value="Ketoacyl_synth_C"/>
</dbReference>
<dbReference type="InterPro" id="IPR001227">
    <property type="entry name" value="Ac_transferase_dom_sf"/>
</dbReference>
<feature type="domain" description="Ketosynthase family 3 (KS3)" evidence="5">
    <location>
        <begin position="35"/>
        <end position="446"/>
    </location>
</feature>
<sequence>MSTDLPPEARRALESAVSRQRALQERIRELEGAAREPIAVTGVGLRLPGGVTDLDSYWDLLLNHHVDPMGWLDRAADGRRVPQREQWRPAGVLDEVDGFDPEFFGISPFEADWIDPQQRLVLETAWEALEDANIPAGQLRGSPCGVYMGVYGSDYYLLQSQHPDGFSAYSASGVAHCMIANRLSYLLDLTGPSLAVDTGCSASLFAVDLAVQALRARTCDIALVGGVNTILTPHSSEICEQCLPLASDGRCRSYDADADGYARGEGAAVMVLQRHSSAREQGRRVHALIRGSATNHGGRASALTAPNPAAHTAVMRAALANADVAAADIGYIEGHGTGTTVGDPIEVTGITDAYGTDGLPCAIGSLKARVGHLEAAAGIAGLLKSVLVLKHRRIPAQAHFQRLNPEIDIDGTRFYIPDQLNDLAGDLAAVSSFGFGGANAHVVLEAAPAPAEPPAPAPPPVLPMVLPLSARSPQALADLSDAYAKRLAELDDTGAAHLAAALMHHRDHHPLRRMVTGDTADELRAALTEPWTPAPHPSPDPVGAVLVFSGQGSQWAGMGADLEDLPGCAAEIAACESIVAERYGWSLREELRRTTGAEPLADLQRAQFCLATVQLALARQLTDWGARPAAVVGHSMGEVTAATFAGALDRAEMFEILAHRGRIIHANTHGAGMASVTLDQDRMREILREHPRVDIATVNAPTSLVVAGPAAAVTELLADLERRGVRCKRIGVEHASHCRLITDSVERELVDALAGIQGRPATVPFHSTVTGRRYTEPLDAYYWGRNMREPVSFAQAITALPDRGNLVLVECSPHAILAGDLQRLAEVADPPFRHPPLATMRRGESARHHLATTLAGLYEAGVDVDFTAVQPPPSHHVELEHYPWQHRRHWFTDHETAPSHGSHPSPARRPATAGEVLEVLRRRLARAGGVDPTQIDPDLPVDQVALESLAVVELYNQVQRTFGFAISLTLQHLFSTDSLATLAGRAVAGDGTASEAEQQDSGPQPAPVTLLRLNKPSQPARHVALFPHAGALRNTYRPWAGLVDGDVQLWEATLRDAAIDPADPQAWPRLLTGFADHLAHLEGPLTLFGHSLGATVAYATARELRRRGRDVAHLVVCGGRAHPAPEELPLPDDPHELLDAVGRRYGAVPAEIRADDELARIFGSNLHADLTLHNTYRSFGGEPIDVALTALAGHDDPGITRGDLDQWAELTSGPFQARTVPGDHFPSDEGVHTILSLLDTPPA</sequence>
<evidence type="ECO:0000256" key="1">
    <source>
        <dbReference type="ARBA" id="ARBA00022450"/>
    </source>
</evidence>
<evidence type="ECO:0000256" key="3">
    <source>
        <dbReference type="ARBA" id="ARBA00022679"/>
    </source>
</evidence>
<dbReference type="Pfam" id="PF00698">
    <property type="entry name" value="Acyl_transf_1"/>
    <property type="match status" value="1"/>
</dbReference>
<dbReference type="InterPro" id="IPR014030">
    <property type="entry name" value="Ketoacyl_synth_N"/>
</dbReference>
<dbReference type="InterPro" id="IPR050091">
    <property type="entry name" value="PKS_NRPS_Biosynth_Enz"/>
</dbReference>
<dbReference type="Pfam" id="PF00975">
    <property type="entry name" value="Thioesterase"/>
    <property type="match status" value="1"/>
</dbReference>
<comment type="caution">
    <text evidence="6">The sequence shown here is derived from an EMBL/GenBank/DDBJ whole genome shotgun (WGS) entry which is preliminary data.</text>
</comment>
<dbReference type="EMBL" id="BAABDD010000011">
    <property type="protein sequence ID" value="GAA3746839.1"/>
    <property type="molecule type" value="Genomic_DNA"/>
</dbReference>
<dbReference type="Gene3D" id="1.10.1200.10">
    <property type="entry name" value="ACP-like"/>
    <property type="match status" value="1"/>
</dbReference>
<evidence type="ECO:0008006" key="8">
    <source>
        <dbReference type="Google" id="ProtNLM"/>
    </source>
</evidence>
<keyword evidence="2" id="KW-0597">Phosphoprotein</keyword>
<dbReference type="InterPro" id="IPR001031">
    <property type="entry name" value="Thioesterase"/>
</dbReference>
<dbReference type="InterPro" id="IPR016039">
    <property type="entry name" value="Thiolase-like"/>
</dbReference>
<dbReference type="SUPFAM" id="SSF55048">
    <property type="entry name" value="Probable ACP-binding domain of malonyl-CoA ACP transacylase"/>
    <property type="match status" value="1"/>
</dbReference>
<dbReference type="InterPro" id="IPR014043">
    <property type="entry name" value="Acyl_transferase_dom"/>
</dbReference>
<dbReference type="SUPFAM" id="SSF53901">
    <property type="entry name" value="Thiolase-like"/>
    <property type="match status" value="1"/>
</dbReference>
<dbReference type="InterPro" id="IPR016036">
    <property type="entry name" value="Malonyl_transacylase_ACP-bd"/>
</dbReference>
<dbReference type="SMART" id="SM00823">
    <property type="entry name" value="PKS_PP"/>
    <property type="match status" value="1"/>
</dbReference>
<evidence type="ECO:0000256" key="2">
    <source>
        <dbReference type="ARBA" id="ARBA00022553"/>
    </source>
</evidence>
<proteinExistence type="predicted"/>
<dbReference type="Pfam" id="PF00550">
    <property type="entry name" value="PP-binding"/>
    <property type="match status" value="1"/>
</dbReference>
<dbReference type="SUPFAM" id="SSF52151">
    <property type="entry name" value="FabD/lysophospholipase-like"/>
    <property type="match status" value="1"/>
</dbReference>
<dbReference type="Gene3D" id="3.40.47.10">
    <property type="match status" value="1"/>
</dbReference>
<protein>
    <recommendedName>
        <fullName evidence="8">Acyl transferase domain-containing protein</fullName>
    </recommendedName>
</protein>
<keyword evidence="1" id="KW-0596">Phosphopantetheine</keyword>
<keyword evidence="3" id="KW-0808">Transferase</keyword>
<dbReference type="PROSITE" id="PS52004">
    <property type="entry name" value="KS3_2"/>
    <property type="match status" value="1"/>
</dbReference>
<feature type="domain" description="Carrier" evidence="4">
    <location>
        <begin position="911"/>
        <end position="990"/>
    </location>
</feature>
<dbReference type="RefSeq" id="WP_344971761.1">
    <property type="nucleotide sequence ID" value="NZ_BAABDD010000011.1"/>
</dbReference>
<dbReference type="InterPro" id="IPR020806">
    <property type="entry name" value="PKS_PP-bd"/>
</dbReference>
<dbReference type="SMART" id="SM00825">
    <property type="entry name" value="PKS_KS"/>
    <property type="match status" value="1"/>
</dbReference>
<dbReference type="Pfam" id="PF16197">
    <property type="entry name" value="KAsynt_C_assoc"/>
    <property type="match status" value="1"/>
</dbReference>
<dbReference type="Pfam" id="PF02801">
    <property type="entry name" value="Ketoacyl-synt_C"/>
    <property type="match status" value="1"/>
</dbReference>
<dbReference type="InterPro" id="IPR016035">
    <property type="entry name" value="Acyl_Trfase/lysoPLipase"/>
</dbReference>
<accession>A0ABP7FSS9</accession>
<dbReference type="PANTHER" id="PTHR43775">
    <property type="entry name" value="FATTY ACID SYNTHASE"/>
    <property type="match status" value="1"/>
</dbReference>
<evidence type="ECO:0000313" key="6">
    <source>
        <dbReference type="EMBL" id="GAA3746839.1"/>
    </source>
</evidence>
<dbReference type="Gene3D" id="3.30.70.3290">
    <property type="match status" value="1"/>
</dbReference>
<dbReference type="Proteomes" id="UP001500908">
    <property type="component" value="Unassembled WGS sequence"/>
</dbReference>
<dbReference type="InterPro" id="IPR032821">
    <property type="entry name" value="PKS_assoc"/>
</dbReference>
<dbReference type="InterPro" id="IPR029058">
    <property type="entry name" value="AB_hydrolase_fold"/>
</dbReference>
<dbReference type="SUPFAM" id="SSF47336">
    <property type="entry name" value="ACP-like"/>
    <property type="match status" value="1"/>
</dbReference>
<dbReference type="PROSITE" id="PS50075">
    <property type="entry name" value="CARRIER"/>
    <property type="match status" value="1"/>
</dbReference>
<evidence type="ECO:0000313" key="7">
    <source>
        <dbReference type="Proteomes" id="UP001500908"/>
    </source>
</evidence>
<dbReference type="SMART" id="SM00827">
    <property type="entry name" value="PKS_AT"/>
    <property type="match status" value="1"/>
</dbReference>
<dbReference type="PANTHER" id="PTHR43775:SF37">
    <property type="entry name" value="SI:DKEY-61P9.11"/>
    <property type="match status" value="1"/>
</dbReference>
<evidence type="ECO:0000259" key="4">
    <source>
        <dbReference type="PROSITE" id="PS50075"/>
    </source>
</evidence>
<dbReference type="Gene3D" id="3.40.366.10">
    <property type="entry name" value="Malonyl-Coenzyme A Acyl Carrier Protein, domain 2"/>
    <property type="match status" value="1"/>
</dbReference>
<keyword evidence="7" id="KW-1185">Reference proteome</keyword>
<dbReference type="CDD" id="cd00833">
    <property type="entry name" value="PKS"/>
    <property type="match status" value="1"/>
</dbReference>
<dbReference type="InterPro" id="IPR036736">
    <property type="entry name" value="ACP-like_sf"/>
</dbReference>
<evidence type="ECO:0000259" key="5">
    <source>
        <dbReference type="PROSITE" id="PS52004"/>
    </source>
</evidence>
<dbReference type="InterPro" id="IPR009081">
    <property type="entry name" value="PP-bd_ACP"/>
</dbReference>
<dbReference type="Gene3D" id="3.40.50.1820">
    <property type="entry name" value="alpha/beta hydrolase"/>
    <property type="match status" value="1"/>
</dbReference>
<dbReference type="Pfam" id="PF00109">
    <property type="entry name" value="ketoacyl-synt"/>
    <property type="match status" value="1"/>
</dbReference>
<dbReference type="InterPro" id="IPR020841">
    <property type="entry name" value="PKS_Beta-ketoAc_synthase_dom"/>
</dbReference>
<dbReference type="SUPFAM" id="SSF53474">
    <property type="entry name" value="alpha/beta-Hydrolases"/>
    <property type="match status" value="1"/>
</dbReference>
<gene>
    <name evidence="6" type="ORF">GCM10022402_27940</name>
</gene>